<dbReference type="InterPro" id="IPR011051">
    <property type="entry name" value="RmlC_Cupin_sf"/>
</dbReference>
<dbReference type="EMBL" id="CAFBMB010000098">
    <property type="protein sequence ID" value="CAB4904933.1"/>
    <property type="molecule type" value="Genomic_DNA"/>
</dbReference>
<dbReference type="SUPFAM" id="SSF51182">
    <property type="entry name" value="RmlC-like cupins"/>
    <property type="match status" value="1"/>
</dbReference>
<sequence>MSGQGAEKKSAAHIIASASKESLARVSLSPDQIESGSPETGILELADFAGVSMGIWEHTQGVSTDTEVDEVFIVVSGGATIEFTDGDIAPLAVEAGDIVRLAAGAKTRWIVPDHIRKVYLIPAQRLDTPT</sequence>
<evidence type="ECO:0000259" key="1">
    <source>
        <dbReference type="Pfam" id="PF05899"/>
    </source>
</evidence>
<name>A0A6J7GLA5_9ZZZZ</name>
<protein>
    <submittedName>
        <fullName evidence="2">Unannotated protein</fullName>
    </submittedName>
</protein>
<dbReference type="InterPro" id="IPR014710">
    <property type="entry name" value="RmlC-like_jellyroll"/>
</dbReference>
<dbReference type="Gene3D" id="2.60.120.10">
    <property type="entry name" value="Jelly Rolls"/>
    <property type="match status" value="1"/>
</dbReference>
<gene>
    <name evidence="2" type="ORF">UFOPK3516_01134</name>
</gene>
<dbReference type="PANTHER" id="PTHR40943">
    <property type="entry name" value="CYTOPLASMIC PROTEIN-RELATED"/>
    <property type="match status" value="1"/>
</dbReference>
<dbReference type="AlphaFoldDB" id="A0A6J7GLA5"/>
<dbReference type="Pfam" id="PF05899">
    <property type="entry name" value="Cupin_3"/>
    <property type="match status" value="1"/>
</dbReference>
<organism evidence="2">
    <name type="scientific">freshwater metagenome</name>
    <dbReference type="NCBI Taxonomy" id="449393"/>
    <lineage>
        <taxon>unclassified sequences</taxon>
        <taxon>metagenomes</taxon>
        <taxon>ecological metagenomes</taxon>
    </lineage>
</organism>
<proteinExistence type="predicted"/>
<dbReference type="PANTHER" id="PTHR40943:SF1">
    <property type="entry name" value="CYTOPLASMIC PROTEIN"/>
    <property type="match status" value="1"/>
</dbReference>
<feature type="domain" description="(S)-ureidoglycine aminohydrolase cupin" evidence="1">
    <location>
        <begin position="51"/>
        <end position="119"/>
    </location>
</feature>
<evidence type="ECO:0000313" key="2">
    <source>
        <dbReference type="EMBL" id="CAB4904933.1"/>
    </source>
</evidence>
<dbReference type="InterPro" id="IPR008579">
    <property type="entry name" value="UGlyAH_Cupin_dom"/>
</dbReference>
<reference evidence="2" key="1">
    <citation type="submission" date="2020-05" db="EMBL/GenBank/DDBJ databases">
        <authorList>
            <person name="Chiriac C."/>
            <person name="Salcher M."/>
            <person name="Ghai R."/>
            <person name="Kavagutti S V."/>
        </authorList>
    </citation>
    <scope>NUCLEOTIDE SEQUENCE</scope>
</reference>
<accession>A0A6J7GLA5</accession>